<comment type="caution">
    <text evidence="5">The sequence shown here is derived from an EMBL/GenBank/DDBJ whole genome shotgun (WGS) entry which is preliminary data.</text>
</comment>
<dbReference type="SUPFAM" id="SSF50249">
    <property type="entry name" value="Nucleic acid-binding proteins"/>
    <property type="match status" value="2"/>
</dbReference>
<name>A0ABR9MHV5_9ACTN</name>
<evidence type="ECO:0000256" key="1">
    <source>
        <dbReference type="ARBA" id="ARBA00006767"/>
    </source>
</evidence>
<keyword evidence="6" id="KW-1185">Reference proteome</keyword>
<sequence length="170" mass="18385">MGRAGEGEAYRSVLAALEIGQVCNGVITHIRDFGVFVDLGDMEGVITSINLSWGNFNHPSEVVSVGQSVAVVVLAVDLQRMQISLSLKELQPRPLLKFARDCLGKTLRAKVSKVVPFGVFVRPEDGIEGLIPVAEFERKGIEVLPSPGDEIPVRVEAINIVSNKIKLSLP</sequence>
<dbReference type="InterPro" id="IPR050437">
    <property type="entry name" value="Ribos_protein_bS1-like"/>
</dbReference>
<protein>
    <submittedName>
        <fullName evidence="5">Ribosomal protein S1</fullName>
    </submittedName>
</protein>
<evidence type="ECO:0000313" key="5">
    <source>
        <dbReference type="EMBL" id="MBE1592349.1"/>
    </source>
</evidence>
<feature type="domain" description="S1 motif" evidence="4">
    <location>
        <begin position="104"/>
        <end position="170"/>
    </location>
</feature>
<evidence type="ECO:0000259" key="4">
    <source>
        <dbReference type="PROSITE" id="PS50126"/>
    </source>
</evidence>
<evidence type="ECO:0000256" key="3">
    <source>
        <dbReference type="ARBA" id="ARBA00023274"/>
    </source>
</evidence>
<feature type="domain" description="S1 motif" evidence="4">
    <location>
        <begin position="20"/>
        <end position="88"/>
    </location>
</feature>
<proteinExistence type="inferred from homology"/>
<dbReference type="InterPro" id="IPR012340">
    <property type="entry name" value="NA-bd_OB-fold"/>
</dbReference>
<dbReference type="RefSeq" id="WP_192791897.1">
    <property type="nucleotide sequence ID" value="NZ_JADBEK010000001.1"/>
</dbReference>
<organism evidence="5 6">
    <name type="scientific">Nonomuraea angiospora</name>
    <dbReference type="NCBI Taxonomy" id="46172"/>
    <lineage>
        <taxon>Bacteria</taxon>
        <taxon>Bacillati</taxon>
        <taxon>Actinomycetota</taxon>
        <taxon>Actinomycetes</taxon>
        <taxon>Streptosporangiales</taxon>
        <taxon>Streptosporangiaceae</taxon>
        <taxon>Nonomuraea</taxon>
    </lineage>
</organism>
<dbReference type="PANTHER" id="PTHR10724">
    <property type="entry name" value="30S RIBOSOMAL PROTEIN S1"/>
    <property type="match status" value="1"/>
</dbReference>
<dbReference type="EMBL" id="JADBEK010000001">
    <property type="protein sequence ID" value="MBE1592349.1"/>
    <property type="molecule type" value="Genomic_DNA"/>
</dbReference>
<dbReference type="PANTHER" id="PTHR10724:SF7">
    <property type="entry name" value="SMALL RIBOSOMAL SUBUNIT PROTEIN BS1C"/>
    <property type="match status" value="1"/>
</dbReference>
<dbReference type="SMART" id="SM00316">
    <property type="entry name" value="S1"/>
    <property type="match status" value="2"/>
</dbReference>
<evidence type="ECO:0000313" key="6">
    <source>
        <dbReference type="Proteomes" id="UP000633509"/>
    </source>
</evidence>
<dbReference type="GO" id="GO:0005840">
    <property type="term" value="C:ribosome"/>
    <property type="evidence" value="ECO:0007669"/>
    <property type="project" value="UniProtKB-KW"/>
</dbReference>
<dbReference type="Pfam" id="PF00575">
    <property type="entry name" value="S1"/>
    <property type="match status" value="2"/>
</dbReference>
<reference evidence="5 6" key="1">
    <citation type="submission" date="2020-10" db="EMBL/GenBank/DDBJ databases">
        <title>Sequencing the genomes of 1000 actinobacteria strains.</title>
        <authorList>
            <person name="Klenk H.-P."/>
        </authorList>
    </citation>
    <scope>NUCLEOTIDE SEQUENCE [LARGE SCALE GENOMIC DNA]</scope>
    <source>
        <strain evidence="5 6">DSM 43173</strain>
    </source>
</reference>
<gene>
    <name evidence="5" type="ORF">H4W80_010607</name>
</gene>
<evidence type="ECO:0000256" key="2">
    <source>
        <dbReference type="ARBA" id="ARBA00022980"/>
    </source>
</evidence>
<dbReference type="Proteomes" id="UP000633509">
    <property type="component" value="Unassembled WGS sequence"/>
</dbReference>
<keyword evidence="2 5" id="KW-0689">Ribosomal protein</keyword>
<dbReference type="Gene3D" id="2.40.50.140">
    <property type="entry name" value="Nucleic acid-binding proteins"/>
    <property type="match status" value="2"/>
</dbReference>
<comment type="similarity">
    <text evidence="1">Belongs to the bacterial ribosomal protein bS1 family.</text>
</comment>
<dbReference type="InterPro" id="IPR003029">
    <property type="entry name" value="S1_domain"/>
</dbReference>
<dbReference type="PROSITE" id="PS50126">
    <property type="entry name" value="S1"/>
    <property type="match status" value="2"/>
</dbReference>
<dbReference type="CDD" id="cd00164">
    <property type="entry name" value="S1_like"/>
    <property type="match status" value="1"/>
</dbReference>
<accession>A0ABR9MHV5</accession>
<keyword evidence="3" id="KW-0687">Ribonucleoprotein</keyword>